<evidence type="ECO:0000313" key="8">
    <source>
        <dbReference type="Proteomes" id="UP001396334"/>
    </source>
</evidence>
<dbReference type="Proteomes" id="UP001396334">
    <property type="component" value="Unassembled WGS sequence"/>
</dbReference>
<dbReference type="Pfam" id="PF13696">
    <property type="entry name" value="zf-CCHC_2"/>
    <property type="match status" value="1"/>
</dbReference>
<protein>
    <recommendedName>
        <fullName evidence="6">DWNN domain-containing protein</fullName>
    </recommendedName>
</protein>
<evidence type="ECO:0000256" key="1">
    <source>
        <dbReference type="ARBA" id="ARBA00004123"/>
    </source>
</evidence>
<dbReference type="SUPFAM" id="SSF57850">
    <property type="entry name" value="RING/U-box"/>
    <property type="match status" value="1"/>
</dbReference>
<dbReference type="PANTHER" id="PTHR15439:SF0">
    <property type="entry name" value="CELL DIVISION CYCLE AND APOPTOSIS REGULATOR PROTEIN 1-RELATED"/>
    <property type="match status" value="1"/>
</dbReference>
<reference evidence="7 8" key="1">
    <citation type="journal article" date="2024" name="G3 (Bethesda)">
        <title>Genome assembly of Hibiscus sabdariffa L. provides insights into metabolisms of medicinal natural products.</title>
        <authorList>
            <person name="Kim T."/>
        </authorList>
    </citation>
    <scope>NUCLEOTIDE SEQUENCE [LARGE SCALE GENOMIC DNA]</scope>
    <source>
        <strain evidence="7">TK-2024</strain>
        <tissue evidence="7">Old leaves</tissue>
    </source>
</reference>
<name>A0ABR2R574_9ROSI</name>
<keyword evidence="3" id="KW-0863">Zinc-finger</keyword>
<dbReference type="Gene3D" id="4.10.60.10">
    <property type="entry name" value="Zinc finger, CCHC-type"/>
    <property type="match status" value="1"/>
</dbReference>
<sequence>MAFVYYKFKSSKNFHILPINGRFISLYDFKAEIVASDRYCNGNNNGNDNDNDFDLLISDATTDQQFTNESSLISANSSLLIRRVPRLPSAPIVGREISTVNPSNIHCKEDRINGWFKFLVPEKDFGFVRKSGIPPQGYICHRSKVAGHYIQHCPTNDYPKFDFQSVKPISELSDSSSNSSRISSISSNVSSVGQKMAPELCCPCEGVMKDAALTKCCFASFCCKCISDQIVSDSDCVCRSKIVIDDIPPNMTLRDTMDRILKTESKDAAMKRKHSLAENGTQQKKLH</sequence>
<comment type="caution">
    <text evidence="7">The sequence shown here is derived from an EMBL/GenBank/DDBJ whole genome shotgun (WGS) entry which is preliminary data.</text>
</comment>
<organism evidence="7 8">
    <name type="scientific">Hibiscus sabdariffa</name>
    <name type="common">roselle</name>
    <dbReference type="NCBI Taxonomy" id="183260"/>
    <lineage>
        <taxon>Eukaryota</taxon>
        <taxon>Viridiplantae</taxon>
        <taxon>Streptophyta</taxon>
        <taxon>Embryophyta</taxon>
        <taxon>Tracheophyta</taxon>
        <taxon>Spermatophyta</taxon>
        <taxon>Magnoliopsida</taxon>
        <taxon>eudicotyledons</taxon>
        <taxon>Gunneridae</taxon>
        <taxon>Pentapetalae</taxon>
        <taxon>rosids</taxon>
        <taxon>malvids</taxon>
        <taxon>Malvales</taxon>
        <taxon>Malvaceae</taxon>
        <taxon>Malvoideae</taxon>
        <taxon>Hibiscus</taxon>
    </lineage>
</organism>
<evidence type="ECO:0000313" key="7">
    <source>
        <dbReference type="EMBL" id="KAK9008087.1"/>
    </source>
</evidence>
<evidence type="ECO:0000256" key="2">
    <source>
        <dbReference type="ARBA" id="ARBA00022723"/>
    </source>
</evidence>
<dbReference type="InterPro" id="IPR033489">
    <property type="entry name" value="RBBP6"/>
</dbReference>
<keyword evidence="5" id="KW-0539">Nucleus</keyword>
<dbReference type="EMBL" id="JBBPBN010000026">
    <property type="protein sequence ID" value="KAK9008087.1"/>
    <property type="molecule type" value="Genomic_DNA"/>
</dbReference>
<dbReference type="PROSITE" id="PS51282">
    <property type="entry name" value="DWNN"/>
    <property type="match status" value="1"/>
</dbReference>
<dbReference type="PANTHER" id="PTHR15439">
    <property type="entry name" value="RETINOBLASTOMA-BINDING PROTEIN 6"/>
    <property type="match status" value="1"/>
</dbReference>
<evidence type="ECO:0000256" key="4">
    <source>
        <dbReference type="ARBA" id="ARBA00022833"/>
    </source>
</evidence>
<evidence type="ECO:0000256" key="3">
    <source>
        <dbReference type="ARBA" id="ARBA00022771"/>
    </source>
</evidence>
<dbReference type="InterPro" id="IPR014891">
    <property type="entry name" value="DWNN_domain"/>
</dbReference>
<gene>
    <name evidence="7" type="ORF">V6N11_074990</name>
</gene>
<keyword evidence="8" id="KW-1185">Reference proteome</keyword>
<dbReference type="SMART" id="SM01180">
    <property type="entry name" value="DWNN"/>
    <property type="match status" value="1"/>
</dbReference>
<evidence type="ECO:0000259" key="6">
    <source>
        <dbReference type="PROSITE" id="PS51282"/>
    </source>
</evidence>
<proteinExistence type="predicted"/>
<dbReference type="InterPro" id="IPR025829">
    <property type="entry name" value="Zn_knuckle_CX2CX3GHX4C"/>
</dbReference>
<feature type="domain" description="DWNN" evidence="6">
    <location>
        <begin position="4"/>
        <end position="85"/>
    </location>
</feature>
<accession>A0ABR2R574</accession>
<dbReference type="InterPro" id="IPR013083">
    <property type="entry name" value="Znf_RING/FYVE/PHD"/>
</dbReference>
<keyword evidence="2" id="KW-0479">Metal-binding</keyword>
<keyword evidence="4" id="KW-0862">Zinc</keyword>
<dbReference type="Gene3D" id="3.10.20.90">
    <property type="entry name" value="Phosphatidylinositol 3-kinase Catalytic Subunit, Chain A, domain 1"/>
    <property type="match status" value="1"/>
</dbReference>
<comment type="subcellular location">
    <subcellularLocation>
        <location evidence="1">Nucleus</location>
    </subcellularLocation>
</comment>
<dbReference type="Gene3D" id="3.30.40.10">
    <property type="entry name" value="Zinc/RING finger domain, C3HC4 (zinc finger)"/>
    <property type="match status" value="1"/>
</dbReference>
<dbReference type="Pfam" id="PF08783">
    <property type="entry name" value="DWNN"/>
    <property type="match status" value="1"/>
</dbReference>
<evidence type="ECO:0000256" key="5">
    <source>
        <dbReference type="ARBA" id="ARBA00023242"/>
    </source>
</evidence>